<sequence>MLLLCRRDPVPVCGCQAHAGPEKSNSEVLLRVDLTESQCKLKASRCHSVCSKGSTHLLASCKASSGARVYWEVL</sequence>
<organism evidence="1 2">
    <name type="scientific">Anas platyrhynchos</name>
    <name type="common">Mallard</name>
    <name type="synonym">Anas boschas</name>
    <dbReference type="NCBI Taxonomy" id="8839"/>
    <lineage>
        <taxon>Eukaryota</taxon>
        <taxon>Metazoa</taxon>
        <taxon>Chordata</taxon>
        <taxon>Craniata</taxon>
        <taxon>Vertebrata</taxon>
        <taxon>Euteleostomi</taxon>
        <taxon>Archelosauria</taxon>
        <taxon>Archosauria</taxon>
        <taxon>Dinosauria</taxon>
        <taxon>Saurischia</taxon>
        <taxon>Theropoda</taxon>
        <taxon>Coelurosauria</taxon>
        <taxon>Aves</taxon>
        <taxon>Neognathae</taxon>
        <taxon>Galloanserae</taxon>
        <taxon>Anseriformes</taxon>
        <taxon>Anatidae</taxon>
        <taxon>Anatinae</taxon>
        <taxon>Anas</taxon>
    </lineage>
</organism>
<accession>R0L2N0</accession>
<proteinExistence type="predicted"/>
<gene>
    <name evidence="1" type="ORF">Anapl_12254</name>
</gene>
<keyword evidence="2" id="KW-1185">Reference proteome</keyword>
<evidence type="ECO:0000313" key="2">
    <source>
        <dbReference type="Proteomes" id="UP000296049"/>
    </source>
</evidence>
<name>R0L2N0_ANAPL</name>
<evidence type="ECO:0000313" key="1">
    <source>
        <dbReference type="EMBL" id="EOA99808.1"/>
    </source>
</evidence>
<dbReference type="AlphaFoldDB" id="R0L2N0"/>
<reference evidence="2" key="1">
    <citation type="journal article" date="2013" name="Nat. Genet.">
        <title>The duck genome and transcriptome provide insight into an avian influenza virus reservoir species.</title>
        <authorList>
            <person name="Huang Y."/>
            <person name="Li Y."/>
            <person name="Burt D.W."/>
            <person name="Chen H."/>
            <person name="Zhang Y."/>
            <person name="Qian W."/>
            <person name="Kim H."/>
            <person name="Gan S."/>
            <person name="Zhao Y."/>
            <person name="Li J."/>
            <person name="Yi K."/>
            <person name="Feng H."/>
            <person name="Zhu P."/>
            <person name="Li B."/>
            <person name="Liu Q."/>
            <person name="Fairley S."/>
            <person name="Magor K.E."/>
            <person name="Du Z."/>
            <person name="Hu X."/>
            <person name="Goodman L."/>
            <person name="Tafer H."/>
            <person name="Vignal A."/>
            <person name="Lee T."/>
            <person name="Kim K.W."/>
            <person name="Sheng Z."/>
            <person name="An Y."/>
            <person name="Searle S."/>
            <person name="Herrero J."/>
            <person name="Groenen M.A."/>
            <person name="Crooijmans R.P."/>
            <person name="Faraut T."/>
            <person name="Cai Q."/>
            <person name="Webster R.G."/>
            <person name="Aldridge J.R."/>
            <person name="Warren W.C."/>
            <person name="Bartschat S."/>
            <person name="Kehr S."/>
            <person name="Marz M."/>
            <person name="Stadler P.F."/>
            <person name="Smith J."/>
            <person name="Kraus R.H."/>
            <person name="Zhao Y."/>
            <person name="Ren L."/>
            <person name="Fei J."/>
            <person name="Morisson M."/>
            <person name="Kaiser P."/>
            <person name="Griffin D.K."/>
            <person name="Rao M."/>
            <person name="Pitel F."/>
            <person name="Wang J."/>
            <person name="Li N."/>
        </authorList>
    </citation>
    <scope>NUCLEOTIDE SEQUENCE [LARGE SCALE GENOMIC DNA]</scope>
</reference>
<dbReference type="EMBL" id="KB743273">
    <property type="protein sequence ID" value="EOA99808.1"/>
    <property type="molecule type" value="Genomic_DNA"/>
</dbReference>
<dbReference type="Proteomes" id="UP000296049">
    <property type="component" value="Unassembled WGS sequence"/>
</dbReference>
<protein>
    <submittedName>
        <fullName evidence="1">Uncharacterized protein</fullName>
    </submittedName>
</protein>